<dbReference type="SMART" id="SM00387">
    <property type="entry name" value="HATPase_c"/>
    <property type="match status" value="1"/>
</dbReference>
<dbReference type="InterPro" id="IPR003660">
    <property type="entry name" value="HAMP_dom"/>
</dbReference>
<evidence type="ECO:0000256" key="2">
    <source>
        <dbReference type="ARBA" id="ARBA00004370"/>
    </source>
</evidence>
<dbReference type="CDD" id="cd16917">
    <property type="entry name" value="HATPase_UhpB-NarQ-NarX-like"/>
    <property type="match status" value="1"/>
</dbReference>
<dbReference type="SUPFAM" id="SSF158472">
    <property type="entry name" value="HAMP domain-like"/>
    <property type="match status" value="1"/>
</dbReference>
<feature type="transmembrane region" description="Helical" evidence="10">
    <location>
        <begin position="110"/>
        <end position="130"/>
    </location>
</feature>
<gene>
    <name evidence="12" type="ORF">ACFQ1E_03595</name>
</gene>
<keyword evidence="8" id="KW-0067">ATP-binding</keyword>
<dbReference type="PROSITE" id="PS50885">
    <property type="entry name" value="HAMP"/>
    <property type="match status" value="1"/>
</dbReference>
<evidence type="ECO:0000256" key="7">
    <source>
        <dbReference type="ARBA" id="ARBA00022777"/>
    </source>
</evidence>
<feature type="domain" description="HAMP" evidence="11">
    <location>
        <begin position="527"/>
        <end position="579"/>
    </location>
</feature>
<evidence type="ECO:0000259" key="11">
    <source>
        <dbReference type="PROSITE" id="PS50885"/>
    </source>
</evidence>
<organism evidence="12 13">
    <name type="scientific">Sphingomonas canadensis</name>
    <dbReference type="NCBI Taxonomy" id="1219257"/>
    <lineage>
        <taxon>Bacteria</taxon>
        <taxon>Pseudomonadati</taxon>
        <taxon>Pseudomonadota</taxon>
        <taxon>Alphaproteobacteria</taxon>
        <taxon>Sphingomonadales</taxon>
        <taxon>Sphingomonadaceae</taxon>
        <taxon>Sphingomonas</taxon>
    </lineage>
</organism>
<dbReference type="CDD" id="cd06225">
    <property type="entry name" value="HAMP"/>
    <property type="match status" value="1"/>
</dbReference>
<evidence type="ECO:0000256" key="9">
    <source>
        <dbReference type="ARBA" id="ARBA00023012"/>
    </source>
</evidence>
<dbReference type="Gene3D" id="1.20.5.1930">
    <property type="match status" value="1"/>
</dbReference>
<dbReference type="InterPro" id="IPR036890">
    <property type="entry name" value="HATPase_C_sf"/>
</dbReference>
<keyword evidence="13" id="KW-1185">Reference proteome</keyword>
<dbReference type="Pfam" id="PF00672">
    <property type="entry name" value="HAMP"/>
    <property type="match status" value="1"/>
</dbReference>
<evidence type="ECO:0000313" key="12">
    <source>
        <dbReference type="EMBL" id="MFD0945416.1"/>
    </source>
</evidence>
<evidence type="ECO:0000256" key="10">
    <source>
        <dbReference type="SAM" id="Phobius"/>
    </source>
</evidence>
<dbReference type="SUPFAM" id="SSF55874">
    <property type="entry name" value="ATPase domain of HSP90 chaperone/DNA topoisomerase II/histidine kinase"/>
    <property type="match status" value="1"/>
</dbReference>
<keyword evidence="10" id="KW-1133">Transmembrane helix</keyword>
<comment type="catalytic activity">
    <reaction evidence="1">
        <text>ATP + protein L-histidine = ADP + protein N-phospho-L-histidine.</text>
        <dbReference type="EC" id="2.7.13.3"/>
    </reaction>
</comment>
<name>A0ABW3H1T7_9SPHN</name>
<dbReference type="InterPro" id="IPR050482">
    <property type="entry name" value="Sensor_HK_TwoCompSys"/>
</dbReference>
<keyword evidence="9" id="KW-0902">Two-component regulatory system</keyword>
<feature type="transmembrane region" description="Helical" evidence="10">
    <location>
        <begin position="256"/>
        <end position="280"/>
    </location>
</feature>
<keyword evidence="6" id="KW-0547">Nucleotide-binding</keyword>
<dbReference type="Gene3D" id="6.10.340.10">
    <property type="match status" value="1"/>
</dbReference>
<feature type="transmembrane region" description="Helical" evidence="10">
    <location>
        <begin position="6"/>
        <end position="28"/>
    </location>
</feature>
<dbReference type="RefSeq" id="WP_264942343.1">
    <property type="nucleotide sequence ID" value="NZ_JAPDRA010000001.1"/>
</dbReference>
<sequence length="803" mass="88309">MTWLLWNPRAISYLAQLVLVLAVAGYLLRRSLAERGTGRLPAAQTLIFATAVLFVPVVVLWMLRVALVPGLQAYVLPWTAPFSSMTLAAMIQLAYRFPAPLEGARIEARLALAVSGACVAGEAAVAVWRFRDTLEGAIWFRPAWMDLGLVGGFGWIAILLIRQILQATRGEAGGERGIARRLFSGGGRDGAAARAYFLFALLPLAHAGALMAHGMGLTSVLFTEIAVCWLSLAQIAGFALIYLNHLPDRSSFLVKLSGVSITAILAVISSLAWLIGPVYIEAYQNRTMVAERQAYRFHPDGQGGYWAERVPYLYDHRLGERIAGGRAEVPLPFAFPFYGRNHKRIFVREDGLTGFDRLPLWRETAHLYGPQPAIFPLAVELGGNNGEAIAPGSGVFVSRYADKVLISWHALRETENPANRYSFQLALYPDGAIEFAYDRLPARPRYDLYLANATAWLIGITPGSNAGPVQRIDLRGVPLHGAPGSGMMSDYYLDFLRYLDRIYAPIAWFLLAVIPLILLGLPVFLRVNLVVPLNRLLRGVERFRRGSLDARVPVTFADEIGYLTSSFNDMASEQHALVNTLEDRVTERTEEAAEFAARNARLEERNRLSGDLHDSVSQTLFSAAMVADSLPEQWQRSPQDAERALERLSQLNRHALAEMRLLLTELRTGTAEQRPLGELIVALARAFEANQGVATQVEIVGDAKLPGEVQAMFHRIAQESLNNIAKHAGARNVRVTFEGLPGQALLVIGDDGRGFDPAAVVGDHLGLQIMRERAQRIGASLEIDAAPGRGTIITLIWMASDER</sequence>
<feature type="transmembrane region" description="Helical" evidence="10">
    <location>
        <begin position="221"/>
        <end position="244"/>
    </location>
</feature>
<feature type="transmembrane region" description="Helical" evidence="10">
    <location>
        <begin position="75"/>
        <end position="98"/>
    </location>
</feature>
<feature type="transmembrane region" description="Helical" evidence="10">
    <location>
        <begin position="142"/>
        <end position="161"/>
    </location>
</feature>
<dbReference type="Pfam" id="PF07730">
    <property type="entry name" value="HisKA_3"/>
    <property type="match status" value="1"/>
</dbReference>
<dbReference type="Gene3D" id="3.30.565.10">
    <property type="entry name" value="Histidine kinase-like ATPase, C-terminal domain"/>
    <property type="match status" value="1"/>
</dbReference>
<evidence type="ECO:0000256" key="1">
    <source>
        <dbReference type="ARBA" id="ARBA00000085"/>
    </source>
</evidence>
<keyword evidence="10" id="KW-0472">Membrane</keyword>
<dbReference type="InterPro" id="IPR003594">
    <property type="entry name" value="HATPase_dom"/>
</dbReference>
<keyword evidence="10" id="KW-0812">Transmembrane</keyword>
<dbReference type="PANTHER" id="PTHR24421">
    <property type="entry name" value="NITRATE/NITRITE SENSOR PROTEIN NARX-RELATED"/>
    <property type="match status" value="1"/>
</dbReference>
<keyword evidence="4" id="KW-0597">Phosphoprotein</keyword>
<accession>A0ABW3H1T7</accession>
<comment type="caution">
    <text evidence="12">The sequence shown here is derived from an EMBL/GenBank/DDBJ whole genome shotgun (WGS) entry which is preliminary data.</text>
</comment>
<dbReference type="Pfam" id="PF02518">
    <property type="entry name" value="HATPase_c"/>
    <property type="match status" value="1"/>
</dbReference>
<evidence type="ECO:0000313" key="13">
    <source>
        <dbReference type="Proteomes" id="UP001596977"/>
    </source>
</evidence>
<evidence type="ECO:0000256" key="8">
    <source>
        <dbReference type="ARBA" id="ARBA00022840"/>
    </source>
</evidence>
<reference evidence="13" key="1">
    <citation type="journal article" date="2019" name="Int. J. Syst. Evol. Microbiol.">
        <title>The Global Catalogue of Microorganisms (GCM) 10K type strain sequencing project: providing services to taxonomists for standard genome sequencing and annotation.</title>
        <authorList>
            <consortium name="The Broad Institute Genomics Platform"/>
            <consortium name="The Broad Institute Genome Sequencing Center for Infectious Disease"/>
            <person name="Wu L."/>
            <person name="Ma J."/>
        </authorList>
    </citation>
    <scope>NUCLEOTIDE SEQUENCE [LARGE SCALE GENOMIC DNA]</scope>
    <source>
        <strain evidence="13">CCUG 62982</strain>
    </source>
</reference>
<dbReference type="GO" id="GO:0016301">
    <property type="term" value="F:kinase activity"/>
    <property type="evidence" value="ECO:0007669"/>
    <property type="project" value="UniProtKB-KW"/>
</dbReference>
<dbReference type="EC" id="2.7.13.3" evidence="3"/>
<feature type="transmembrane region" description="Helical" evidence="10">
    <location>
        <begin position="502"/>
        <end position="525"/>
    </location>
</feature>
<evidence type="ECO:0000256" key="3">
    <source>
        <dbReference type="ARBA" id="ARBA00012438"/>
    </source>
</evidence>
<evidence type="ECO:0000256" key="6">
    <source>
        <dbReference type="ARBA" id="ARBA00022741"/>
    </source>
</evidence>
<dbReference type="EMBL" id="JBHTJG010000001">
    <property type="protein sequence ID" value="MFD0945416.1"/>
    <property type="molecule type" value="Genomic_DNA"/>
</dbReference>
<evidence type="ECO:0000256" key="4">
    <source>
        <dbReference type="ARBA" id="ARBA00022553"/>
    </source>
</evidence>
<keyword evidence="7 12" id="KW-0418">Kinase</keyword>
<dbReference type="Proteomes" id="UP001596977">
    <property type="component" value="Unassembled WGS sequence"/>
</dbReference>
<protein>
    <recommendedName>
        <fullName evidence="3">histidine kinase</fullName>
        <ecNumber evidence="3">2.7.13.3</ecNumber>
    </recommendedName>
</protein>
<dbReference type="SMART" id="SM00304">
    <property type="entry name" value="HAMP"/>
    <property type="match status" value="1"/>
</dbReference>
<keyword evidence="5" id="KW-0808">Transferase</keyword>
<dbReference type="PANTHER" id="PTHR24421:SF10">
    <property type="entry name" value="NITRATE_NITRITE SENSOR PROTEIN NARQ"/>
    <property type="match status" value="1"/>
</dbReference>
<evidence type="ECO:0000256" key="5">
    <source>
        <dbReference type="ARBA" id="ARBA00022679"/>
    </source>
</evidence>
<dbReference type="InterPro" id="IPR011712">
    <property type="entry name" value="Sig_transdc_His_kin_sub3_dim/P"/>
</dbReference>
<comment type="subcellular location">
    <subcellularLocation>
        <location evidence="2">Membrane</location>
    </subcellularLocation>
</comment>
<proteinExistence type="predicted"/>
<feature type="transmembrane region" description="Helical" evidence="10">
    <location>
        <begin position="40"/>
        <end position="63"/>
    </location>
</feature>